<proteinExistence type="predicted"/>
<dbReference type="Pfam" id="PF04993">
    <property type="entry name" value="TfoX_N"/>
    <property type="match status" value="1"/>
</dbReference>
<protein>
    <recommendedName>
        <fullName evidence="2">TfoX N-terminal domain-containing protein</fullName>
    </recommendedName>
</protein>
<evidence type="ECO:0000313" key="3">
    <source>
        <dbReference type="EMBL" id="TWW09640.1"/>
    </source>
</evidence>
<dbReference type="Gene3D" id="3.30.1460.30">
    <property type="entry name" value="YgaC/TfoX-N like chaperone"/>
    <property type="match status" value="1"/>
</dbReference>
<evidence type="ECO:0000313" key="4">
    <source>
        <dbReference type="Proteomes" id="UP000321083"/>
    </source>
</evidence>
<sequence length="136" mass="14987">MTKASKELISELEEYINSAADGLSKVTKKKMFGCHALFANDSVFGLVWKEGRIGVRLPESDKYDALLAEKGAAPWKAGKMTMSHWVLVPETMHKATGPLKVWLKTAHGFALTAERKPAAKAKKTPTKTMKTKGKKK</sequence>
<evidence type="ECO:0000259" key="2">
    <source>
        <dbReference type="Pfam" id="PF04993"/>
    </source>
</evidence>
<dbReference type="EMBL" id="SRHE01000218">
    <property type="protein sequence ID" value="TWW09640.1"/>
    <property type="molecule type" value="Genomic_DNA"/>
</dbReference>
<feature type="region of interest" description="Disordered" evidence="1">
    <location>
        <begin position="114"/>
        <end position="136"/>
    </location>
</feature>
<dbReference type="Proteomes" id="UP000321083">
    <property type="component" value="Unassembled WGS sequence"/>
</dbReference>
<feature type="compositionally biased region" description="Basic residues" evidence="1">
    <location>
        <begin position="118"/>
        <end position="136"/>
    </location>
</feature>
<evidence type="ECO:0000256" key="1">
    <source>
        <dbReference type="SAM" id="MobiDB-lite"/>
    </source>
</evidence>
<dbReference type="AlphaFoldDB" id="A0A5C6M4D9"/>
<reference evidence="3 4" key="1">
    <citation type="submission" date="2019-08" db="EMBL/GenBank/DDBJ databases">
        <title>100 year-old enigma solved: identification of Planctomyces bekefii, the type genus and species of the phylum Planctomycetes.</title>
        <authorList>
            <person name="Svetlana D.N."/>
            <person name="Overmann J."/>
        </authorList>
    </citation>
    <scope>NUCLEOTIDE SEQUENCE [LARGE SCALE GENOMIC DNA]</scope>
    <source>
        <strain evidence="3">Phe10_nw2017</strain>
    </source>
</reference>
<feature type="domain" description="TfoX N-terminal" evidence="2">
    <location>
        <begin position="22"/>
        <end position="109"/>
    </location>
</feature>
<dbReference type="InterPro" id="IPR007076">
    <property type="entry name" value="TfoX_N"/>
</dbReference>
<accession>A0A5C6M4D9</accession>
<organism evidence="3 4">
    <name type="scientific">Planctomyces bekefii</name>
    <dbReference type="NCBI Taxonomy" id="1653850"/>
    <lineage>
        <taxon>Bacteria</taxon>
        <taxon>Pseudomonadati</taxon>
        <taxon>Planctomycetota</taxon>
        <taxon>Planctomycetia</taxon>
        <taxon>Planctomycetales</taxon>
        <taxon>Planctomycetaceae</taxon>
        <taxon>Planctomyces</taxon>
    </lineage>
</organism>
<keyword evidence="4" id="KW-1185">Reference proteome</keyword>
<gene>
    <name evidence="3" type="ORF">E3A20_12320</name>
</gene>
<comment type="caution">
    <text evidence="3">The sequence shown here is derived from an EMBL/GenBank/DDBJ whole genome shotgun (WGS) entry which is preliminary data.</text>
</comment>
<name>A0A5C6M4D9_9PLAN</name>
<reference evidence="3 4" key="2">
    <citation type="submission" date="2019-08" db="EMBL/GenBank/DDBJ databases">
        <authorList>
            <person name="Henke P."/>
        </authorList>
    </citation>
    <scope>NUCLEOTIDE SEQUENCE [LARGE SCALE GENOMIC DNA]</scope>
    <source>
        <strain evidence="3">Phe10_nw2017</strain>
    </source>
</reference>
<dbReference type="SUPFAM" id="SSF159894">
    <property type="entry name" value="YgaC/TfoX-N like"/>
    <property type="match status" value="1"/>
</dbReference>